<keyword evidence="3" id="KW-1185">Reference proteome</keyword>
<feature type="compositionally biased region" description="Acidic residues" evidence="1">
    <location>
        <begin position="69"/>
        <end position="89"/>
    </location>
</feature>
<organism evidence="2 3">
    <name type="scientific">Vespula vulgaris</name>
    <name type="common">Yellow jacket</name>
    <name type="synonym">Wasp</name>
    <dbReference type="NCBI Taxonomy" id="7454"/>
    <lineage>
        <taxon>Eukaryota</taxon>
        <taxon>Metazoa</taxon>
        <taxon>Ecdysozoa</taxon>
        <taxon>Arthropoda</taxon>
        <taxon>Hexapoda</taxon>
        <taxon>Insecta</taxon>
        <taxon>Pterygota</taxon>
        <taxon>Neoptera</taxon>
        <taxon>Endopterygota</taxon>
        <taxon>Hymenoptera</taxon>
        <taxon>Apocrita</taxon>
        <taxon>Aculeata</taxon>
        <taxon>Vespoidea</taxon>
        <taxon>Vespidae</taxon>
        <taxon>Vespinae</taxon>
        <taxon>Vespula</taxon>
    </lineage>
</organism>
<dbReference type="AlphaFoldDB" id="A0A834J7I7"/>
<feature type="compositionally biased region" description="Basic and acidic residues" evidence="1">
    <location>
        <begin position="40"/>
        <end position="68"/>
    </location>
</feature>
<name>A0A834J7I7_VESVU</name>
<evidence type="ECO:0000313" key="3">
    <source>
        <dbReference type="Proteomes" id="UP000614350"/>
    </source>
</evidence>
<proteinExistence type="predicted"/>
<sequence length="219" mass="25632">MVEEEEEEEEEDEEEDEEEEDEEKEEEEEVEEEEEEEEEEKHHETSLKSNLRVEKSSVRETKYERKIEVDDDDDDNDDDDDDDDDDNDEDVHIGCSKAQLSFRSYNPSGDRYTLPRALDSKMSVDNERQRFQYTTDLDHDVILEINSIEVGQLLYSTYDTNSLNGTLKYLWDQLLNDVTSIKLQDIARQQPVLSPQIENANADDGKRKHGAGLWVVIFS</sequence>
<dbReference type="Proteomes" id="UP000614350">
    <property type="component" value="Unassembled WGS sequence"/>
</dbReference>
<feature type="region of interest" description="Disordered" evidence="1">
    <location>
        <begin position="1"/>
        <end position="91"/>
    </location>
</feature>
<feature type="compositionally biased region" description="Acidic residues" evidence="1">
    <location>
        <begin position="1"/>
        <end position="39"/>
    </location>
</feature>
<reference evidence="2" key="1">
    <citation type="journal article" date="2020" name="G3 (Bethesda)">
        <title>High-Quality Assemblies for Three Invasive Social Wasps from the &lt;i&gt;Vespula&lt;/i&gt; Genus.</title>
        <authorList>
            <person name="Harrop T.W.R."/>
            <person name="Guhlin J."/>
            <person name="McLaughlin G.M."/>
            <person name="Permina E."/>
            <person name="Stockwell P."/>
            <person name="Gilligan J."/>
            <person name="Le Lec M.F."/>
            <person name="Gruber M.A.M."/>
            <person name="Quinn O."/>
            <person name="Lovegrove M."/>
            <person name="Duncan E.J."/>
            <person name="Remnant E.J."/>
            <person name="Van Eeckhoven J."/>
            <person name="Graham B."/>
            <person name="Knapp R.A."/>
            <person name="Langford K.W."/>
            <person name="Kronenberg Z."/>
            <person name="Press M.O."/>
            <person name="Eacker S.M."/>
            <person name="Wilson-Rankin E.E."/>
            <person name="Purcell J."/>
            <person name="Lester P.J."/>
            <person name="Dearden P.K."/>
        </authorList>
    </citation>
    <scope>NUCLEOTIDE SEQUENCE</scope>
    <source>
        <strain evidence="2">Marl-1</strain>
    </source>
</reference>
<comment type="caution">
    <text evidence="2">The sequence shown here is derived from an EMBL/GenBank/DDBJ whole genome shotgun (WGS) entry which is preliminary data.</text>
</comment>
<evidence type="ECO:0000256" key="1">
    <source>
        <dbReference type="SAM" id="MobiDB-lite"/>
    </source>
</evidence>
<protein>
    <submittedName>
        <fullName evidence="2">Uncharacterized protein</fullName>
    </submittedName>
</protein>
<gene>
    <name evidence="2" type="ORF">HZH66_013242</name>
</gene>
<dbReference type="EMBL" id="JACSEA010000018">
    <property type="protein sequence ID" value="KAF7382840.1"/>
    <property type="molecule type" value="Genomic_DNA"/>
</dbReference>
<accession>A0A834J7I7</accession>
<evidence type="ECO:0000313" key="2">
    <source>
        <dbReference type="EMBL" id="KAF7382840.1"/>
    </source>
</evidence>